<dbReference type="Proteomes" id="UP000324585">
    <property type="component" value="Unassembled WGS sequence"/>
</dbReference>
<dbReference type="InterPro" id="IPR052184">
    <property type="entry name" value="SDR_enzymes"/>
</dbReference>
<dbReference type="PANTHER" id="PTHR45458">
    <property type="entry name" value="SHORT-CHAIN DEHYDROGENASE/REDUCTASE SDR"/>
    <property type="match status" value="1"/>
</dbReference>
<name>A0A5J4YY46_PORPP</name>
<sequence length="324" mass="34881">MAFVSVVGVATRAAIFGGARNKAWSAQRVKNVCRSSSAATVRMEMKVPKVPFPQQRYDSLLPKEKWAATFGKTLVVGGDSGQGLEFVRQLVAAGVHVIAAFRKSAPSDQLKEVNPAQCIPGVNFLEDNVDKVLNDGLGDTKVDTMLMVSGYFTEEGALEVVRSEEEKMYKICAISPTQIITSMFQSGKFASNARIGMITSEGGSIGLRTEQEGGKNYAHHGSKAASNMVVRLLGYDLKPHGISIVGMHPGFIKTPMTEKYSHFYEEFGAVEASVAVPFMLQCVAELDLDHTGRFVAAMGAYGLGLGALAIAEPEKLKPGDDLPW</sequence>
<dbReference type="Gene3D" id="3.40.50.720">
    <property type="entry name" value="NAD(P)-binding Rossmann-like Domain"/>
    <property type="match status" value="1"/>
</dbReference>
<dbReference type="PRINTS" id="PR00081">
    <property type="entry name" value="GDHRDH"/>
</dbReference>
<gene>
    <name evidence="1" type="ORF">FVE85_2200</name>
</gene>
<organism evidence="1 2">
    <name type="scientific">Porphyridium purpureum</name>
    <name type="common">Red alga</name>
    <name type="synonym">Porphyridium cruentum</name>
    <dbReference type="NCBI Taxonomy" id="35688"/>
    <lineage>
        <taxon>Eukaryota</taxon>
        <taxon>Rhodophyta</taxon>
        <taxon>Bangiophyceae</taxon>
        <taxon>Porphyridiales</taxon>
        <taxon>Porphyridiaceae</taxon>
        <taxon>Porphyridium</taxon>
    </lineage>
</organism>
<accession>A0A5J4YY46</accession>
<dbReference type="AlphaFoldDB" id="A0A5J4YY46"/>
<dbReference type="EMBL" id="VRMN01000003">
    <property type="protein sequence ID" value="KAA8496045.1"/>
    <property type="molecule type" value="Genomic_DNA"/>
</dbReference>
<dbReference type="InterPro" id="IPR002347">
    <property type="entry name" value="SDR_fam"/>
</dbReference>
<protein>
    <submittedName>
        <fullName evidence="1">C-factor</fullName>
    </submittedName>
</protein>
<dbReference type="InterPro" id="IPR036291">
    <property type="entry name" value="NAD(P)-bd_dom_sf"/>
</dbReference>
<dbReference type="OrthoDB" id="5296at2759"/>
<dbReference type="SUPFAM" id="SSF51735">
    <property type="entry name" value="NAD(P)-binding Rossmann-fold domains"/>
    <property type="match status" value="1"/>
</dbReference>
<proteinExistence type="predicted"/>
<keyword evidence="2" id="KW-1185">Reference proteome</keyword>
<dbReference type="PANTHER" id="PTHR45458:SF2">
    <property type="entry name" value="OXIDOREDUCTASE, SHORT CHAIN DEHYDROGENASE_REDUCTASE FAMILY SUPERFAMILY (AFU_ORTHOLOGUE AFUA_3G13450)"/>
    <property type="match status" value="1"/>
</dbReference>
<evidence type="ECO:0000313" key="1">
    <source>
        <dbReference type="EMBL" id="KAA8496045.1"/>
    </source>
</evidence>
<dbReference type="GO" id="GO:0016616">
    <property type="term" value="F:oxidoreductase activity, acting on the CH-OH group of donors, NAD or NADP as acceptor"/>
    <property type="evidence" value="ECO:0007669"/>
    <property type="project" value="TreeGrafter"/>
</dbReference>
<reference evidence="2" key="1">
    <citation type="journal article" date="2019" name="Nat. Commun.">
        <title>Expansion of phycobilisome linker gene families in mesophilic red algae.</title>
        <authorList>
            <person name="Lee J."/>
            <person name="Kim D."/>
            <person name="Bhattacharya D."/>
            <person name="Yoon H.S."/>
        </authorList>
    </citation>
    <scope>NUCLEOTIDE SEQUENCE [LARGE SCALE GENOMIC DNA]</scope>
    <source>
        <strain evidence="2">CCMP 1328</strain>
    </source>
</reference>
<evidence type="ECO:0000313" key="2">
    <source>
        <dbReference type="Proteomes" id="UP000324585"/>
    </source>
</evidence>
<comment type="caution">
    <text evidence="1">The sequence shown here is derived from an EMBL/GenBank/DDBJ whole genome shotgun (WGS) entry which is preliminary data.</text>
</comment>
<dbReference type="Pfam" id="PF00106">
    <property type="entry name" value="adh_short"/>
    <property type="match status" value="1"/>
</dbReference>